<comment type="subcellular location">
    <subcellularLocation>
        <location evidence="1">Nucleus</location>
    </subcellularLocation>
</comment>
<evidence type="ECO:0000259" key="6">
    <source>
        <dbReference type="PROSITE" id="PS50863"/>
    </source>
</evidence>
<feature type="domain" description="TF-B3" evidence="6">
    <location>
        <begin position="9"/>
        <end position="102"/>
    </location>
</feature>
<evidence type="ECO:0000256" key="3">
    <source>
        <dbReference type="ARBA" id="ARBA00023125"/>
    </source>
</evidence>
<dbReference type="EMBL" id="JABWDY010023349">
    <property type="protein sequence ID" value="KAF5190975.1"/>
    <property type="molecule type" value="Genomic_DNA"/>
</dbReference>
<evidence type="ECO:0000256" key="4">
    <source>
        <dbReference type="ARBA" id="ARBA00023163"/>
    </source>
</evidence>
<sequence>MGRMPKNKQPSFFKIMFGDFTEKLRLPLAFLKHFTRGLPNEVILEIAPGARWIVKLEKVENSVFFGKGWQGFIDDNAIEFAYLLVFSLFGNSKFYVRIYDKTCCEKERIVKKTCRRKEKQEIVNGKCVEFKNHKGKEGTNPGKTSCKSAIMKNTKVTNLEKNKALDVQLQTHVCKMKTRSAHQGVQTAKPDESGTAVQKEALLPQVAKGYLTNSIVRIRKAITPQQKRAYKAANQFKSDYPFFIIKLCKSWVKKRYMDLPIEFVRTYLPDESKCCEIIDVKGRTWVVKYIRPNFKRGSICGGWPAVRSENDLEEDHVCAFELVDKDNLKLKISVLYP</sequence>
<dbReference type="PROSITE" id="PS50863">
    <property type="entry name" value="B3"/>
    <property type="match status" value="2"/>
</dbReference>
<keyword evidence="8" id="KW-1185">Reference proteome</keyword>
<gene>
    <name evidence="7" type="ORF">FRX31_019438</name>
</gene>
<dbReference type="OrthoDB" id="1666376at2759"/>
<name>A0A7J6W3S4_THATH</name>
<dbReference type="AlphaFoldDB" id="A0A7J6W3S4"/>
<evidence type="ECO:0000256" key="1">
    <source>
        <dbReference type="ARBA" id="ARBA00004123"/>
    </source>
</evidence>
<keyword evidence="3" id="KW-0238">DNA-binding</keyword>
<dbReference type="Proteomes" id="UP000554482">
    <property type="component" value="Unassembled WGS sequence"/>
</dbReference>
<evidence type="ECO:0000313" key="8">
    <source>
        <dbReference type="Proteomes" id="UP000554482"/>
    </source>
</evidence>
<dbReference type="PANTHER" id="PTHR31920:SF145">
    <property type="entry name" value="B3 DOMAIN-CONTAINING PROTEIN REM20-LIKE ISOFORM X1"/>
    <property type="match status" value="1"/>
</dbReference>
<evidence type="ECO:0000313" key="7">
    <source>
        <dbReference type="EMBL" id="KAF5190975.1"/>
    </source>
</evidence>
<dbReference type="GO" id="GO:0005634">
    <property type="term" value="C:nucleus"/>
    <property type="evidence" value="ECO:0007669"/>
    <property type="project" value="UniProtKB-SubCell"/>
</dbReference>
<dbReference type="InterPro" id="IPR015300">
    <property type="entry name" value="DNA-bd_pseudobarrel_sf"/>
</dbReference>
<feature type="domain" description="TF-B3" evidence="6">
    <location>
        <begin position="242"/>
        <end position="337"/>
    </location>
</feature>
<organism evidence="7 8">
    <name type="scientific">Thalictrum thalictroides</name>
    <name type="common">Rue-anemone</name>
    <name type="synonym">Anemone thalictroides</name>
    <dbReference type="NCBI Taxonomy" id="46969"/>
    <lineage>
        <taxon>Eukaryota</taxon>
        <taxon>Viridiplantae</taxon>
        <taxon>Streptophyta</taxon>
        <taxon>Embryophyta</taxon>
        <taxon>Tracheophyta</taxon>
        <taxon>Spermatophyta</taxon>
        <taxon>Magnoliopsida</taxon>
        <taxon>Ranunculales</taxon>
        <taxon>Ranunculaceae</taxon>
        <taxon>Thalictroideae</taxon>
        <taxon>Thalictrum</taxon>
    </lineage>
</organism>
<dbReference type="Pfam" id="PF02362">
    <property type="entry name" value="B3"/>
    <property type="match status" value="2"/>
</dbReference>
<dbReference type="CDD" id="cd10017">
    <property type="entry name" value="B3_DNA"/>
    <property type="match status" value="2"/>
</dbReference>
<dbReference type="PANTHER" id="PTHR31920">
    <property type="entry name" value="B3 DOMAIN-CONTAINING"/>
    <property type="match status" value="1"/>
</dbReference>
<dbReference type="Gene3D" id="2.40.330.10">
    <property type="entry name" value="DNA-binding pseudobarrel domain"/>
    <property type="match status" value="2"/>
</dbReference>
<protein>
    <recommendedName>
        <fullName evidence="6">TF-B3 domain-containing protein</fullName>
    </recommendedName>
</protein>
<dbReference type="SMART" id="SM01019">
    <property type="entry name" value="B3"/>
    <property type="match status" value="2"/>
</dbReference>
<comment type="caution">
    <text evidence="7">The sequence shown here is derived from an EMBL/GenBank/DDBJ whole genome shotgun (WGS) entry which is preliminary data.</text>
</comment>
<dbReference type="SUPFAM" id="SSF101936">
    <property type="entry name" value="DNA-binding pseudobarrel domain"/>
    <property type="match status" value="2"/>
</dbReference>
<keyword evidence="4" id="KW-0804">Transcription</keyword>
<proteinExistence type="predicted"/>
<reference evidence="7 8" key="1">
    <citation type="submission" date="2020-06" db="EMBL/GenBank/DDBJ databases">
        <title>Transcriptomic and genomic resources for Thalictrum thalictroides and T. hernandezii: Facilitating candidate gene discovery in an emerging model plant lineage.</title>
        <authorList>
            <person name="Arias T."/>
            <person name="Riano-Pachon D.M."/>
            <person name="Di Stilio V.S."/>
        </authorList>
    </citation>
    <scope>NUCLEOTIDE SEQUENCE [LARGE SCALE GENOMIC DNA]</scope>
    <source>
        <strain evidence="8">cv. WT478/WT964</strain>
        <tissue evidence="7">Leaves</tissue>
    </source>
</reference>
<keyword evidence="2" id="KW-0805">Transcription regulation</keyword>
<evidence type="ECO:0000256" key="5">
    <source>
        <dbReference type="ARBA" id="ARBA00023242"/>
    </source>
</evidence>
<accession>A0A7J6W3S4</accession>
<keyword evidence="5" id="KW-0539">Nucleus</keyword>
<dbReference type="InterPro" id="IPR003340">
    <property type="entry name" value="B3_DNA-bd"/>
</dbReference>
<evidence type="ECO:0000256" key="2">
    <source>
        <dbReference type="ARBA" id="ARBA00023015"/>
    </source>
</evidence>
<dbReference type="GO" id="GO:0003677">
    <property type="term" value="F:DNA binding"/>
    <property type="evidence" value="ECO:0007669"/>
    <property type="project" value="UniProtKB-KW"/>
</dbReference>
<dbReference type="InterPro" id="IPR050655">
    <property type="entry name" value="Plant_B3_domain"/>
</dbReference>